<dbReference type="GeneID" id="42309172"/>
<dbReference type="EMBL" id="FNED01000028">
    <property type="protein sequence ID" value="SDJ77114.1"/>
    <property type="molecule type" value="Genomic_DNA"/>
</dbReference>
<organism evidence="1 3">
    <name type="scientific">Aneurinibacillus migulanus</name>
    <name type="common">Bacillus migulanus</name>
    <dbReference type="NCBI Taxonomy" id="47500"/>
    <lineage>
        <taxon>Bacteria</taxon>
        <taxon>Bacillati</taxon>
        <taxon>Bacillota</taxon>
        <taxon>Bacilli</taxon>
        <taxon>Bacillales</taxon>
        <taxon>Paenibacillaceae</taxon>
        <taxon>Aneurinibacillus group</taxon>
        <taxon>Aneurinibacillus</taxon>
    </lineage>
</organism>
<evidence type="ECO:0000313" key="3">
    <source>
        <dbReference type="Proteomes" id="UP000037269"/>
    </source>
</evidence>
<dbReference type="Proteomes" id="UP000037269">
    <property type="component" value="Unassembled WGS sequence"/>
</dbReference>
<reference evidence="1 3" key="1">
    <citation type="submission" date="2015-07" db="EMBL/GenBank/DDBJ databases">
        <title>Fjat-14205 dsm 2895.</title>
        <authorList>
            <person name="Liu B."/>
            <person name="Wang J."/>
            <person name="Zhu Y."/>
            <person name="Liu G."/>
            <person name="Chen Q."/>
            <person name="Chen Z."/>
            <person name="Lan J."/>
            <person name="Che J."/>
            <person name="Ge C."/>
            <person name="Shi H."/>
            <person name="Pan Z."/>
            <person name="Liu X."/>
        </authorList>
    </citation>
    <scope>NUCLEOTIDE SEQUENCE [LARGE SCALE GENOMIC DNA]</scope>
    <source>
        <strain evidence="1 3">DSM 2895</strain>
    </source>
</reference>
<evidence type="ECO:0000313" key="4">
    <source>
        <dbReference type="Proteomes" id="UP000182836"/>
    </source>
</evidence>
<gene>
    <name evidence="1" type="ORF">AF333_29000</name>
    <name evidence="2" type="ORF">SAMN04487909_12829</name>
</gene>
<sequence>MTSNEEIGSIARFCYDYYPMFTDPKDGLQQVYFVRIPQNFKVPSLYFPVPQEDDRGDTTKTYRINHRLYIKSFHNNEQKAYDAVKAISSKIQGSKYIVPLVNQSGTLTGDFLRIKRCNIKPLHEDTLFGVAQLYLEWESRYLYDQPTYEKMGKLFLTQKLKG</sequence>
<name>A0A0D1YNR5_ANEMI</name>
<evidence type="ECO:0008006" key="5">
    <source>
        <dbReference type="Google" id="ProtNLM"/>
    </source>
</evidence>
<dbReference type="PATRIC" id="fig|47500.8.peg.5172"/>
<proteinExistence type="predicted"/>
<dbReference type="AlphaFoldDB" id="A0A0D1YNR5"/>
<protein>
    <recommendedName>
        <fullName evidence="5">Phage portal protein</fullName>
    </recommendedName>
</protein>
<dbReference type="STRING" id="47500.AF333_29000"/>
<dbReference type="RefSeq" id="WP_043063232.1">
    <property type="nucleotide sequence ID" value="NZ_BJOA01000092.1"/>
</dbReference>
<evidence type="ECO:0000313" key="2">
    <source>
        <dbReference type="EMBL" id="SDJ77114.1"/>
    </source>
</evidence>
<evidence type="ECO:0000313" key="1">
    <source>
        <dbReference type="EMBL" id="KON90519.1"/>
    </source>
</evidence>
<dbReference type="EMBL" id="LGUG01000012">
    <property type="protein sequence ID" value="KON90519.1"/>
    <property type="molecule type" value="Genomic_DNA"/>
</dbReference>
<keyword evidence="3" id="KW-1185">Reference proteome</keyword>
<accession>A0A0D1YNR5</accession>
<dbReference type="Proteomes" id="UP000182836">
    <property type="component" value="Unassembled WGS sequence"/>
</dbReference>
<reference evidence="2 4" key="2">
    <citation type="submission" date="2016-10" db="EMBL/GenBank/DDBJ databases">
        <authorList>
            <person name="de Groot N.N."/>
        </authorList>
    </citation>
    <scope>NUCLEOTIDE SEQUENCE [LARGE SCALE GENOMIC DNA]</scope>
    <source>
        <strain evidence="2 4">DSM 2895</strain>
    </source>
</reference>
<dbReference type="OrthoDB" id="2899407at2"/>